<keyword evidence="1" id="KW-0378">Hydrolase</keyword>
<dbReference type="SUPFAM" id="SSF56784">
    <property type="entry name" value="HAD-like"/>
    <property type="match status" value="1"/>
</dbReference>
<keyword evidence="2" id="KW-1185">Reference proteome</keyword>
<evidence type="ECO:0000313" key="2">
    <source>
        <dbReference type="Proteomes" id="UP001596190"/>
    </source>
</evidence>
<dbReference type="InterPro" id="IPR036412">
    <property type="entry name" value="HAD-like_sf"/>
</dbReference>
<comment type="caution">
    <text evidence="1">The sequence shown here is derived from an EMBL/GenBank/DDBJ whole genome shotgun (WGS) entry which is preliminary data.</text>
</comment>
<sequence length="61" mass="6603">MTAIAAKKSRGVNYIAKREQLNLSETAAFGDGPNDIPMLKLVEMLIVIGMACLRLSRLPAT</sequence>
<reference evidence="2" key="1">
    <citation type="journal article" date="2019" name="Int. J. Syst. Evol. Microbiol.">
        <title>The Global Catalogue of Microorganisms (GCM) 10K type strain sequencing project: providing services to taxonomists for standard genome sequencing and annotation.</title>
        <authorList>
            <consortium name="The Broad Institute Genomics Platform"/>
            <consortium name="The Broad Institute Genome Sequencing Center for Infectious Disease"/>
            <person name="Wu L."/>
            <person name="Ma J."/>
        </authorList>
    </citation>
    <scope>NUCLEOTIDE SEQUENCE [LARGE SCALE GENOMIC DNA]</scope>
    <source>
        <strain evidence="2">CCM 8950</strain>
    </source>
</reference>
<dbReference type="Pfam" id="PF08282">
    <property type="entry name" value="Hydrolase_3"/>
    <property type="match status" value="1"/>
</dbReference>
<organism evidence="1 2">
    <name type="scientific">Secundilactobacillus hailunensis</name>
    <dbReference type="NCBI Taxonomy" id="2559923"/>
    <lineage>
        <taxon>Bacteria</taxon>
        <taxon>Bacillati</taxon>
        <taxon>Bacillota</taxon>
        <taxon>Bacilli</taxon>
        <taxon>Lactobacillales</taxon>
        <taxon>Lactobacillaceae</taxon>
        <taxon>Secundilactobacillus</taxon>
    </lineage>
</organism>
<dbReference type="InterPro" id="IPR023214">
    <property type="entry name" value="HAD_sf"/>
</dbReference>
<accession>A0ABW1T687</accession>
<dbReference type="GO" id="GO:0016787">
    <property type="term" value="F:hydrolase activity"/>
    <property type="evidence" value="ECO:0007669"/>
    <property type="project" value="UniProtKB-KW"/>
</dbReference>
<name>A0ABW1T687_9LACO</name>
<evidence type="ECO:0000313" key="1">
    <source>
        <dbReference type="EMBL" id="MFC6253137.1"/>
    </source>
</evidence>
<proteinExistence type="predicted"/>
<gene>
    <name evidence="1" type="ORF">ACFP1H_00725</name>
</gene>
<dbReference type="Proteomes" id="UP001596190">
    <property type="component" value="Unassembled WGS sequence"/>
</dbReference>
<dbReference type="RefSeq" id="WP_373278647.1">
    <property type="nucleotide sequence ID" value="NZ_BJDO01000023.1"/>
</dbReference>
<dbReference type="Gene3D" id="3.40.50.1000">
    <property type="entry name" value="HAD superfamily/HAD-like"/>
    <property type="match status" value="1"/>
</dbReference>
<protein>
    <submittedName>
        <fullName evidence="1">HAD hydrolase family protein</fullName>
    </submittedName>
</protein>
<dbReference type="EMBL" id="JBHSSA010000008">
    <property type="protein sequence ID" value="MFC6253137.1"/>
    <property type="molecule type" value="Genomic_DNA"/>
</dbReference>